<keyword evidence="2" id="KW-0238">DNA-binding</keyword>
<reference evidence="5 6" key="1">
    <citation type="submission" date="2019-01" db="EMBL/GenBank/DDBJ databases">
        <title>Draft genome sequence of Bacillus sp. DPC6431.</title>
        <authorList>
            <person name="Arbulu S."/>
            <person name="Murphy K."/>
            <person name="O'Sullivan O."/>
            <person name="Rea M.C."/>
            <person name="Hill C."/>
            <person name="Ross R.P."/>
        </authorList>
    </citation>
    <scope>NUCLEOTIDE SEQUENCE [LARGE SCALE GENOMIC DNA]</scope>
    <source>
        <strain evidence="5 6">DPC6431</strain>
    </source>
</reference>
<dbReference type="GO" id="GO:0003700">
    <property type="term" value="F:DNA-binding transcription factor activity"/>
    <property type="evidence" value="ECO:0007669"/>
    <property type="project" value="InterPro"/>
</dbReference>
<dbReference type="PROSITE" id="PS50995">
    <property type="entry name" value="HTH_MARR_2"/>
    <property type="match status" value="1"/>
</dbReference>
<dbReference type="EMBL" id="SCLP01000015">
    <property type="protein sequence ID" value="TFF44223.1"/>
    <property type="molecule type" value="Genomic_DNA"/>
</dbReference>
<dbReference type="InterPro" id="IPR000835">
    <property type="entry name" value="HTH_MarR-typ"/>
</dbReference>
<dbReference type="InterPro" id="IPR036388">
    <property type="entry name" value="WH-like_DNA-bd_sf"/>
</dbReference>
<dbReference type="GeneID" id="92800164"/>
<evidence type="ECO:0000256" key="2">
    <source>
        <dbReference type="ARBA" id="ARBA00023125"/>
    </source>
</evidence>
<evidence type="ECO:0000256" key="1">
    <source>
        <dbReference type="ARBA" id="ARBA00023015"/>
    </source>
</evidence>
<protein>
    <submittedName>
        <fullName evidence="5">MarR family transcriptional regulator</fullName>
    </submittedName>
</protein>
<comment type="caution">
    <text evidence="5">The sequence shown here is derived from an EMBL/GenBank/DDBJ whole genome shotgun (WGS) entry which is preliminary data.</text>
</comment>
<gene>
    <name evidence="5" type="ORF">EQ803_24665</name>
</gene>
<dbReference type="SUPFAM" id="SSF46785">
    <property type="entry name" value="Winged helix' DNA-binding domain"/>
    <property type="match status" value="1"/>
</dbReference>
<sequence length="151" mass="17333">MTDILGYKKEAYQLRQMLQILIRRFGLLEKEGAQCCGVSLIQSHILFEVQRQKNPSLNELASSLGLDNSTLSRHIQGLVNKDLVERTQSPTDRRYLSITLTPEGEKYENEIGKQMNTYIEEILSNVPKEKRMQVLESIDLILEAMQRSSCC</sequence>
<dbReference type="InterPro" id="IPR023187">
    <property type="entry name" value="Tscrpt_reg_MarR-type_CS"/>
</dbReference>
<dbReference type="RefSeq" id="WP_000129743.1">
    <property type="nucleotide sequence ID" value="NZ_CP176861.1"/>
</dbReference>
<dbReference type="AlphaFoldDB" id="A0A4Y8SY69"/>
<name>A0A4Y8SY69_BACTU</name>
<dbReference type="PRINTS" id="PR00598">
    <property type="entry name" value="HTHMARR"/>
</dbReference>
<organism evidence="5 6">
    <name type="scientific">Bacillus thuringiensis</name>
    <dbReference type="NCBI Taxonomy" id="1428"/>
    <lineage>
        <taxon>Bacteria</taxon>
        <taxon>Bacillati</taxon>
        <taxon>Bacillota</taxon>
        <taxon>Bacilli</taxon>
        <taxon>Bacillales</taxon>
        <taxon>Bacillaceae</taxon>
        <taxon>Bacillus</taxon>
        <taxon>Bacillus cereus group</taxon>
    </lineage>
</organism>
<evidence type="ECO:0000259" key="4">
    <source>
        <dbReference type="PROSITE" id="PS50995"/>
    </source>
</evidence>
<dbReference type="PANTHER" id="PTHR42756:SF1">
    <property type="entry name" value="TRANSCRIPTIONAL REPRESSOR OF EMRAB OPERON"/>
    <property type="match status" value="1"/>
</dbReference>
<feature type="domain" description="HTH marR-type" evidence="4">
    <location>
        <begin position="11"/>
        <end position="143"/>
    </location>
</feature>
<dbReference type="Proteomes" id="UP000297630">
    <property type="component" value="Unassembled WGS sequence"/>
</dbReference>
<proteinExistence type="predicted"/>
<dbReference type="PROSITE" id="PS01117">
    <property type="entry name" value="HTH_MARR_1"/>
    <property type="match status" value="1"/>
</dbReference>
<evidence type="ECO:0000256" key="3">
    <source>
        <dbReference type="ARBA" id="ARBA00023163"/>
    </source>
</evidence>
<dbReference type="OMA" id="LLNECMA"/>
<evidence type="ECO:0000313" key="5">
    <source>
        <dbReference type="EMBL" id="TFF44223.1"/>
    </source>
</evidence>
<dbReference type="GO" id="GO:0003677">
    <property type="term" value="F:DNA binding"/>
    <property type="evidence" value="ECO:0007669"/>
    <property type="project" value="UniProtKB-KW"/>
</dbReference>
<keyword evidence="3" id="KW-0804">Transcription</keyword>
<dbReference type="SMART" id="SM00347">
    <property type="entry name" value="HTH_MARR"/>
    <property type="match status" value="1"/>
</dbReference>
<keyword evidence="1" id="KW-0805">Transcription regulation</keyword>
<dbReference type="Gene3D" id="1.10.10.10">
    <property type="entry name" value="Winged helix-like DNA-binding domain superfamily/Winged helix DNA-binding domain"/>
    <property type="match status" value="1"/>
</dbReference>
<evidence type="ECO:0000313" key="6">
    <source>
        <dbReference type="Proteomes" id="UP000297630"/>
    </source>
</evidence>
<accession>A0A4Y8SY69</accession>
<dbReference type="PANTHER" id="PTHR42756">
    <property type="entry name" value="TRANSCRIPTIONAL REGULATOR, MARR"/>
    <property type="match status" value="1"/>
</dbReference>
<dbReference type="Pfam" id="PF01047">
    <property type="entry name" value="MarR"/>
    <property type="match status" value="1"/>
</dbReference>
<dbReference type="InterPro" id="IPR036390">
    <property type="entry name" value="WH_DNA-bd_sf"/>
</dbReference>